<feature type="transmembrane region" description="Helical" evidence="1">
    <location>
        <begin position="20"/>
        <end position="39"/>
    </location>
</feature>
<accession>A0ABT6NCY6</accession>
<feature type="transmembrane region" description="Helical" evidence="1">
    <location>
        <begin position="322"/>
        <end position="343"/>
    </location>
</feature>
<evidence type="ECO:0000313" key="4">
    <source>
        <dbReference type="Proteomes" id="UP001158045"/>
    </source>
</evidence>
<evidence type="ECO:0000256" key="1">
    <source>
        <dbReference type="SAM" id="Phobius"/>
    </source>
</evidence>
<feature type="transmembrane region" description="Helical" evidence="1">
    <location>
        <begin position="109"/>
        <end position="132"/>
    </location>
</feature>
<feature type="transmembrane region" description="Helical" evidence="1">
    <location>
        <begin position="45"/>
        <end position="71"/>
    </location>
</feature>
<reference evidence="3 4" key="1">
    <citation type="submission" date="2023-04" db="EMBL/GenBank/DDBJ databases">
        <title>Fusibacter bizertensis strain WBS, isolated from littoral bottom sediments of the Arctic seas - biochemical and genomic analysis.</title>
        <authorList>
            <person name="Brioukhanov A.L."/>
        </authorList>
    </citation>
    <scope>NUCLEOTIDE SEQUENCE [LARGE SCALE GENOMIC DNA]</scope>
    <source>
        <strain evidence="3 4">WBS</strain>
    </source>
</reference>
<feature type="domain" description="DUF112" evidence="2">
    <location>
        <begin position="20"/>
        <end position="439"/>
    </location>
</feature>
<organism evidence="3 4">
    <name type="scientific">Fusibacter bizertensis</name>
    <dbReference type="NCBI Taxonomy" id="1488331"/>
    <lineage>
        <taxon>Bacteria</taxon>
        <taxon>Bacillati</taxon>
        <taxon>Bacillota</taxon>
        <taxon>Clostridia</taxon>
        <taxon>Eubacteriales</taxon>
        <taxon>Eubacteriales Family XII. Incertae Sedis</taxon>
        <taxon>Fusibacter</taxon>
    </lineage>
</organism>
<dbReference type="PANTHER" id="PTHR35342">
    <property type="entry name" value="TRICARBOXYLIC TRANSPORT PROTEIN"/>
    <property type="match status" value="1"/>
</dbReference>
<feature type="transmembrane region" description="Helical" evidence="1">
    <location>
        <begin position="169"/>
        <end position="190"/>
    </location>
</feature>
<evidence type="ECO:0000313" key="3">
    <source>
        <dbReference type="EMBL" id="MDH8678273.1"/>
    </source>
</evidence>
<dbReference type="InterPro" id="IPR002823">
    <property type="entry name" value="DUF112_TM"/>
</dbReference>
<keyword evidence="4" id="KW-1185">Reference proteome</keyword>
<evidence type="ECO:0000259" key="2">
    <source>
        <dbReference type="Pfam" id="PF01970"/>
    </source>
</evidence>
<feature type="transmembrane region" description="Helical" evidence="1">
    <location>
        <begin position="202"/>
        <end position="223"/>
    </location>
</feature>
<dbReference type="Pfam" id="PF01970">
    <property type="entry name" value="TctA"/>
    <property type="match status" value="1"/>
</dbReference>
<proteinExistence type="predicted"/>
<dbReference type="PANTHER" id="PTHR35342:SF5">
    <property type="entry name" value="TRICARBOXYLIC TRANSPORT PROTEIN"/>
    <property type="match status" value="1"/>
</dbReference>
<keyword evidence="1" id="KW-1133">Transmembrane helix</keyword>
<feature type="transmembrane region" description="Helical" evidence="1">
    <location>
        <begin position="138"/>
        <end position="157"/>
    </location>
</feature>
<keyword evidence="1" id="KW-0812">Transmembrane</keyword>
<name>A0ABT6NCY6_9FIRM</name>
<sequence length="498" mass="52069">MDILQHLMDGLLIAMQPYHLVLITFGGILGTIVGMLPGLGPATGVAVLLPLTFSMSPTAALITMAGVYYGAMFGGSRSSILINTPGDGAALAATFDGYPMAMNGKAESALAISAIASFIGGLISVVFLIALATPVAKFALKFGPAEYFLLMVAALAMTSSMAKGNMIKGFISTLFGLAVATVGIDAQSGISRFTFNILELQTGIDFLVVIIGLYAIGEVFKAFSDINSGKKIPQRKFGKIWITKEEWKKSWPAILRSTPLGFIVGALPGAGGTMASLMAYNNEKQLSKNPDDFGKGEIVGLAAPEAANNAASVGAFIPMLTLGIPGSGTTAIMMGALLMLGIQPGPLLFTQHPDVAWGLIASMIIGNFVLAIVNIPMAGLLVRVLSIPSKVLYPMVLGLAFVGTYAISNSVIDFYIMVMFGIIGFFMEKAKIPSAPMILAVIVGGTMEQSFRQATRISDGALSVFWGSPLAIALIAITVIFVGFPGIKKGFALLKSNK</sequence>
<dbReference type="Proteomes" id="UP001158045">
    <property type="component" value="Unassembled WGS sequence"/>
</dbReference>
<feature type="transmembrane region" description="Helical" evidence="1">
    <location>
        <begin position="464"/>
        <end position="487"/>
    </location>
</feature>
<comment type="caution">
    <text evidence="3">The sequence shown here is derived from an EMBL/GenBank/DDBJ whole genome shotgun (WGS) entry which is preliminary data.</text>
</comment>
<protein>
    <submittedName>
        <fullName evidence="3">Tripartite tricarboxylate transporter permease</fullName>
    </submittedName>
</protein>
<feature type="transmembrane region" description="Helical" evidence="1">
    <location>
        <begin position="391"/>
        <end position="408"/>
    </location>
</feature>
<gene>
    <name evidence="3" type="ORF">QE109_08950</name>
</gene>
<feature type="transmembrane region" description="Helical" evidence="1">
    <location>
        <begin position="355"/>
        <end position="379"/>
    </location>
</feature>
<dbReference type="EMBL" id="JARYZI010000005">
    <property type="protein sequence ID" value="MDH8678273.1"/>
    <property type="molecule type" value="Genomic_DNA"/>
</dbReference>
<dbReference type="RefSeq" id="WP_281094114.1">
    <property type="nucleotide sequence ID" value="NZ_JARYZI010000005.1"/>
</dbReference>
<keyword evidence="1" id="KW-0472">Membrane</keyword>